<dbReference type="InterPro" id="IPR015943">
    <property type="entry name" value="WD40/YVTN_repeat-like_dom_sf"/>
</dbReference>
<evidence type="ECO:0008006" key="4">
    <source>
        <dbReference type="Google" id="ProtNLM"/>
    </source>
</evidence>
<dbReference type="Proteomes" id="UP000244384">
    <property type="component" value="Chromosome"/>
</dbReference>
<gene>
    <name evidence="2" type="ORF">C3E78_00445</name>
</gene>
<organism evidence="2 3">
    <name type="scientific">Aeromicrobium chenweiae</name>
    <dbReference type="NCBI Taxonomy" id="2079793"/>
    <lineage>
        <taxon>Bacteria</taxon>
        <taxon>Bacillati</taxon>
        <taxon>Actinomycetota</taxon>
        <taxon>Actinomycetes</taxon>
        <taxon>Propionibacteriales</taxon>
        <taxon>Nocardioidaceae</taxon>
        <taxon>Aeromicrobium</taxon>
    </lineage>
</organism>
<reference evidence="3" key="1">
    <citation type="submission" date="2018-01" db="EMBL/GenBank/DDBJ databases">
        <authorList>
            <person name="Li J."/>
        </authorList>
    </citation>
    <scope>NUCLEOTIDE SEQUENCE [LARGE SCALE GENOMIC DNA]</scope>
    <source>
        <strain evidence="3">592</strain>
    </source>
</reference>
<dbReference type="EMBL" id="CP026952">
    <property type="protein sequence ID" value="AWB90823.1"/>
    <property type="molecule type" value="Genomic_DNA"/>
</dbReference>
<dbReference type="AlphaFoldDB" id="A0A2S0WHM1"/>
<name>A0A2S0WHM1_9ACTN</name>
<evidence type="ECO:0000313" key="3">
    <source>
        <dbReference type="Proteomes" id="UP000244384"/>
    </source>
</evidence>
<sequence>MIVDAVLVVGAVRHVNQTPPPVDIPVVRAGETPETPPSPSSTPEQPDFDFQPARAAAVSVANDDTLLYALRGACKGDNDNAGKVTVSTNGGASTVTVQTGLEEILAVSAVSRTELRIVGADDACDVQRLRSSDGGDTWETDPEDDLWYPDPTSTATVVSPEGRTKPGCTVTSLSQVGDTFARVSCADGVIRGTGDGKKWLKLGRLDNVRVASFTNFNAGVALAVYQGCAANAFTTRDSGRTWAPGGCISGEPAQAIAASDSGLVAIVDAQLYVSDDAGRKWRQP</sequence>
<feature type="region of interest" description="Disordered" evidence="1">
    <location>
        <begin position="19"/>
        <end position="48"/>
    </location>
</feature>
<accession>A0A2S0WHM1</accession>
<keyword evidence="3" id="KW-1185">Reference proteome</keyword>
<protein>
    <recommendedName>
        <fullName evidence="4">Exo-alpha-sialidase</fullName>
    </recommendedName>
</protein>
<dbReference type="SUPFAM" id="SSF110296">
    <property type="entry name" value="Oligoxyloglucan reducing end-specific cellobiohydrolase"/>
    <property type="match status" value="1"/>
</dbReference>
<evidence type="ECO:0000256" key="1">
    <source>
        <dbReference type="SAM" id="MobiDB-lite"/>
    </source>
</evidence>
<evidence type="ECO:0000313" key="2">
    <source>
        <dbReference type="EMBL" id="AWB90823.1"/>
    </source>
</evidence>
<dbReference type="Gene3D" id="2.130.10.10">
    <property type="entry name" value="YVTN repeat-like/Quinoprotein amine dehydrogenase"/>
    <property type="match status" value="1"/>
</dbReference>
<dbReference type="KEGG" id="aez:C3E78_00445"/>
<proteinExistence type="predicted"/>